<accession>A0A9P7EJ80</accession>
<feature type="non-terminal residue" evidence="1">
    <location>
        <position position="1"/>
    </location>
</feature>
<dbReference type="Proteomes" id="UP000807769">
    <property type="component" value="Unassembled WGS sequence"/>
</dbReference>
<protein>
    <submittedName>
        <fullName evidence="1">Uncharacterized protein</fullName>
    </submittedName>
</protein>
<dbReference type="AlphaFoldDB" id="A0A9P7EJ80"/>
<evidence type="ECO:0000313" key="2">
    <source>
        <dbReference type="Proteomes" id="UP000807769"/>
    </source>
</evidence>
<proteinExistence type="predicted"/>
<dbReference type="RefSeq" id="XP_041197128.1">
    <property type="nucleotide sequence ID" value="XM_041330305.1"/>
</dbReference>
<keyword evidence="2" id="KW-1185">Reference proteome</keyword>
<organism evidence="1 2">
    <name type="scientific">Suillus subaureus</name>
    <dbReference type="NCBI Taxonomy" id="48587"/>
    <lineage>
        <taxon>Eukaryota</taxon>
        <taxon>Fungi</taxon>
        <taxon>Dikarya</taxon>
        <taxon>Basidiomycota</taxon>
        <taxon>Agaricomycotina</taxon>
        <taxon>Agaricomycetes</taxon>
        <taxon>Agaricomycetidae</taxon>
        <taxon>Boletales</taxon>
        <taxon>Suillineae</taxon>
        <taxon>Suillaceae</taxon>
        <taxon>Suillus</taxon>
    </lineage>
</organism>
<reference evidence="1" key="1">
    <citation type="journal article" date="2020" name="New Phytol.">
        <title>Comparative genomics reveals dynamic genome evolution in host specialist ectomycorrhizal fungi.</title>
        <authorList>
            <person name="Lofgren L.A."/>
            <person name="Nguyen N.H."/>
            <person name="Vilgalys R."/>
            <person name="Ruytinx J."/>
            <person name="Liao H.L."/>
            <person name="Branco S."/>
            <person name="Kuo A."/>
            <person name="LaButti K."/>
            <person name="Lipzen A."/>
            <person name="Andreopoulos W."/>
            <person name="Pangilinan J."/>
            <person name="Riley R."/>
            <person name="Hundley H."/>
            <person name="Na H."/>
            <person name="Barry K."/>
            <person name="Grigoriev I.V."/>
            <person name="Stajich J.E."/>
            <person name="Kennedy P.G."/>
        </authorList>
    </citation>
    <scope>NUCLEOTIDE SEQUENCE</scope>
    <source>
        <strain evidence="1">MN1</strain>
    </source>
</reference>
<dbReference type="OrthoDB" id="2669721at2759"/>
<dbReference type="GeneID" id="64624322"/>
<gene>
    <name evidence="1" type="ORF">BJ212DRAFT_1262965</name>
</gene>
<comment type="caution">
    <text evidence="1">The sequence shown here is derived from an EMBL/GenBank/DDBJ whole genome shotgun (WGS) entry which is preliminary data.</text>
</comment>
<dbReference type="EMBL" id="JABBWG010000005">
    <property type="protein sequence ID" value="KAG1822722.1"/>
    <property type="molecule type" value="Genomic_DNA"/>
</dbReference>
<evidence type="ECO:0000313" key="1">
    <source>
        <dbReference type="EMBL" id="KAG1822722.1"/>
    </source>
</evidence>
<name>A0A9P7EJ80_9AGAM</name>
<sequence>HLRWENIALISIYSLPDAQLLDFSHGTVWSCIHEGDNGLQIINIKTIRAVVAMVPHCPTLPSGITKNRFFMVEKAGLDVTLTGVKVEVDVQDE</sequence>